<dbReference type="GO" id="GO:0000976">
    <property type="term" value="F:transcription cis-regulatory region binding"/>
    <property type="evidence" value="ECO:0007669"/>
    <property type="project" value="TreeGrafter"/>
</dbReference>
<evidence type="ECO:0000313" key="7">
    <source>
        <dbReference type="Proteomes" id="UP000321201"/>
    </source>
</evidence>
<dbReference type="SUPFAM" id="SSF46785">
    <property type="entry name" value="Winged helix' DNA-binding domain"/>
    <property type="match status" value="1"/>
</dbReference>
<gene>
    <name evidence="6" type="ORF">FR698_02785</name>
</gene>
<keyword evidence="2" id="KW-0805">Transcription regulation</keyword>
<dbReference type="Gene3D" id="1.10.10.10">
    <property type="entry name" value="Winged helix-like DNA-binding domain superfamily/Winged helix DNA-binding domain"/>
    <property type="match status" value="1"/>
</dbReference>
<dbReference type="PROSITE" id="PS50931">
    <property type="entry name" value="HTH_LYSR"/>
    <property type="match status" value="1"/>
</dbReference>
<dbReference type="PANTHER" id="PTHR30126:SF4">
    <property type="entry name" value="LYSR FAMILY TRANSCRIPTIONAL REGULATOR"/>
    <property type="match status" value="1"/>
</dbReference>
<dbReference type="FunFam" id="1.10.10.10:FF:000001">
    <property type="entry name" value="LysR family transcriptional regulator"/>
    <property type="match status" value="1"/>
</dbReference>
<name>A0A5C7F104_9PROT</name>
<dbReference type="FunCoup" id="A0A5C7F104">
    <property type="interactions" value="3"/>
</dbReference>
<evidence type="ECO:0000259" key="5">
    <source>
        <dbReference type="PROSITE" id="PS50931"/>
    </source>
</evidence>
<comment type="similarity">
    <text evidence="1">Belongs to the LysR transcriptional regulatory family.</text>
</comment>
<evidence type="ECO:0000256" key="1">
    <source>
        <dbReference type="ARBA" id="ARBA00009437"/>
    </source>
</evidence>
<dbReference type="InterPro" id="IPR036390">
    <property type="entry name" value="WH_DNA-bd_sf"/>
</dbReference>
<accession>A0A5C7F104</accession>
<dbReference type="GO" id="GO:0003700">
    <property type="term" value="F:DNA-binding transcription factor activity"/>
    <property type="evidence" value="ECO:0007669"/>
    <property type="project" value="InterPro"/>
</dbReference>
<feature type="domain" description="HTH lysR-type" evidence="5">
    <location>
        <begin position="5"/>
        <end position="62"/>
    </location>
</feature>
<dbReference type="Gene3D" id="3.40.190.290">
    <property type="match status" value="1"/>
</dbReference>
<dbReference type="Pfam" id="PF00126">
    <property type="entry name" value="HTH_1"/>
    <property type="match status" value="1"/>
</dbReference>
<evidence type="ECO:0000256" key="4">
    <source>
        <dbReference type="ARBA" id="ARBA00023163"/>
    </source>
</evidence>
<dbReference type="SUPFAM" id="SSF53850">
    <property type="entry name" value="Periplasmic binding protein-like II"/>
    <property type="match status" value="1"/>
</dbReference>
<protein>
    <submittedName>
        <fullName evidence="6">LysR family transcriptional regulator</fullName>
    </submittedName>
</protein>
<dbReference type="InParanoid" id="A0A5C7F104"/>
<dbReference type="Pfam" id="PF03466">
    <property type="entry name" value="LysR_substrate"/>
    <property type="match status" value="1"/>
</dbReference>
<dbReference type="InterPro" id="IPR036388">
    <property type="entry name" value="WH-like_DNA-bd_sf"/>
</dbReference>
<dbReference type="InterPro" id="IPR000847">
    <property type="entry name" value="LysR_HTH_N"/>
</dbReference>
<sequence length="305" mass="33529">MNMRLTLEALHVLDAIDRKGSFAAAAEELHRVPSAITYTVQRLEKDLGVKLFDRTGHRAVLTEAGKELLREGRQMLRAAHALEARVKRVATGWEAELRIAFDDILPVDPLLELVGEFYRAECGSRIRLQAEVLGGCWDALLSDRADLVIGAPGEGPPGGGYITRPLAPVEFVFAVAPNHPLASAEEPLSRELILQHRSVAAADTSRELPVRTTGLLPGQEVLTVHNMSTKALAQALGLGVGYLPRHIAEPYLAAGRLIEKQTQEAKAPVPLFLAWRTSHRGKALSWFVERIEGNQRFLERLRLSG</sequence>
<dbReference type="OrthoDB" id="5293066at2"/>
<keyword evidence="4" id="KW-0804">Transcription</keyword>
<keyword evidence="3" id="KW-0238">DNA-binding</keyword>
<evidence type="ECO:0000256" key="3">
    <source>
        <dbReference type="ARBA" id="ARBA00023125"/>
    </source>
</evidence>
<evidence type="ECO:0000313" key="6">
    <source>
        <dbReference type="EMBL" id="TXF13194.1"/>
    </source>
</evidence>
<dbReference type="AlphaFoldDB" id="A0A5C7F104"/>
<comment type="caution">
    <text evidence="6">The sequence shown here is derived from an EMBL/GenBank/DDBJ whole genome shotgun (WGS) entry which is preliminary data.</text>
</comment>
<evidence type="ECO:0000256" key="2">
    <source>
        <dbReference type="ARBA" id="ARBA00023015"/>
    </source>
</evidence>
<keyword evidence="7" id="KW-1185">Reference proteome</keyword>
<proteinExistence type="inferred from homology"/>
<dbReference type="Proteomes" id="UP000321201">
    <property type="component" value="Unassembled WGS sequence"/>
</dbReference>
<dbReference type="PANTHER" id="PTHR30126">
    <property type="entry name" value="HTH-TYPE TRANSCRIPTIONAL REGULATOR"/>
    <property type="match status" value="1"/>
</dbReference>
<dbReference type="InterPro" id="IPR005119">
    <property type="entry name" value="LysR_subst-bd"/>
</dbReference>
<dbReference type="EMBL" id="VPFL01000003">
    <property type="protein sequence ID" value="TXF13194.1"/>
    <property type="molecule type" value="Genomic_DNA"/>
</dbReference>
<reference evidence="6 7" key="1">
    <citation type="submission" date="2019-08" db="EMBL/GenBank/DDBJ databases">
        <title>Pelomicrobium methylotrophicum gen. nov., sp. nov. a moderately thermophilic, facultatively anaerobic, lithoautotrophic and methylotrophic bacterium isolated from a terrestrial mud volcano.</title>
        <authorList>
            <person name="Slobodkina G.B."/>
            <person name="Merkel A.Y."/>
            <person name="Slobodkin A.I."/>
        </authorList>
    </citation>
    <scope>NUCLEOTIDE SEQUENCE [LARGE SCALE GENOMIC DNA]</scope>
    <source>
        <strain evidence="6 7">SM250</strain>
    </source>
</reference>
<organism evidence="6 7">
    <name type="scientific">Pelomicrobium methylotrophicum</name>
    <dbReference type="NCBI Taxonomy" id="2602750"/>
    <lineage>
        <taxon>Bacteria</taxon>
        <taxon>Pseudomonadati</taxon>
        <taxon>Pseudomonadota</taxon>
        <taxon>Hydrogenophilia</taxon>
        <taxon>Hydrogenophilia incertae sedis</taxon>
        <taxon>Pelomicrobium</taxon>
    </lineage>
</organism>